<dbReference type="Proteomes" id="UP000198773">
    <property type="component" value="Unassembled WGS sequence"/>
</dbReference>
<keyword evidence="2" id="KW-1185">Reference proteome</keyword>
<sequence>MTLSISETAVVKGTGQPWSHWQSWLHSIHASELTHKEIASKLAEQPGISGWWAQMLAVQFEQSIGRRVAGQDCSGSFSVSVSKTLGGSMDDALACWQQLVQGCTDFSDIAISRGPDISSTEKWRYWRCGLADGSRVNINIYQKSPDKASLTVQHDKLESSEQVEHWRAYWKERLKTLNT</sequence>
<gene>
    <name evidence="1" type="ORF">SAMN04488051_103490</name>
</gene>
<evidence type="ECO:0008006" key="3">
    <source>
        <dbReference type="Google" id="ProtNLM"/>
    </source>
</evidence>
<name>A0A1H4BRK8_ALKAM</name>
<evidence type="ECO:0000313" key="2">
    <source>
        <dbReference type="Proteomes" id="UP000198773"/>
    </source>
</evidence>
<proteinExistence type="predicted"/>
<dbReference type="EMBL" id="FNRM01000003">
    <property type="protein sequence ID" value="SEA50806.1"/>
    <property type="molecule type" value="Genomic_DNA"/>
</dbReference>
<dbReference type="STRING" id="152573.SAMN04488051_103490"/>
<evidence type="ECO:0000313" key="1">
    <source>
        <dbReference type="EMBL" id="SEA50806.1"/>
    </source>
</evidence>
<dbReference type="OrthoDB" id="3837807at2"/>
<reference evidence="1 2" key="1">
    <citation type="submission" date="2016-10" db="EMBL/GenBank/DDBJ databases">
        <authorList>
            <person name="de Groot N.N."/>
        </authorList>
    </citation>
    <scope>NUCLEOTIDE SEQUENCE [LARGE SCALE GENOMIC DNA]</scope>
    <source>
        <strain evidence="1 2">CGMCC 1.3430</strain>
    </source>
</reference>
<protein>
    <recommendedName>
        <fullName evidence="3">DUF4287 domain-containing protein</fullName>
    </recommendedName>
</protein>
<accession>A0A1H4BRK8</accession>
<organism evidence="1 2">
    <name type="scientific">Alkalimonas amylolytica</name>
    <dbReference type="NCBI Taxonomy" id="152573"/>
    <lineage>
        <taxon>Bacteria</taxon>
        <taxon>Pseudomonadati</taxon>
        <taxon>Pseudomonadota</taxon>
        <taxon>Gammaproteobacteria</taxon>
        <taxon>Alkalimonas</taxon>
    </lineage>
</organism>
<dbReference type="AlphaFoldDB" id="A0A1H4BRK8"/>
<dbReference type="RefSeq" id="WP_091341909.1">
    <property type="nucleotide sequence ID" value="NZ_FNRM01000003.1"/>
</dbReference>